<dbReference type="RefSeq" id="WP_379867780.1">
    <property type="nucleotide sequence ID" value="NZ_JBHTBW010000087.1"/>
</dbReference>
<comment type="caution">
    <text evidence="1">The sequence shown here is derived from an EMBL/GenBank/DDBJ whole genome shotgun (WGS) entry which is preliminary data.</text>
</comment>
<dbReference type="SUPFAM" id="SSF158221">
    <property type="entry name" value="YnzC-like"/>
    <property type="match status" value="1"/>
</dbReference>
<protein>
    <recommendedName>
        <fullName evidence="3">SHOCT domain-containing protein</fullName>
    </recommendedName>
</protein>
<gene>
    <name evidence="1" type="ORF">ACFQNG_20530</name>
</gene>
<reference evidence="2" key="1">
    <citation type="journal article" date="2019" name="Int. J. Syst. Evol. Microbiol.">
        <title>The Global Catalogue of Microorganisms (GCM) 10K type strain sequencing project: providing services to taxonomists for standard genome sequencing and annotation.</title>
        <authorList>
            <consortium name="The Broad Institute Genomics Platform"/>
            <consortium name="The Broad Institute Genome Sequencing Center for Infectious Disease"/>
            <person name="Wu L."/>
            <person name="Ma J."/>
        </authorList>
    </citation>
    <scope>NUCLEOTIDE SEQUENCE [LARGE SCALE GENOMIC DNA]</scope>
    <source>
        <strain evidence="2">CGMCC 1.12942</strain>
    </source>
</reference>
<organism evidence="1 2">
    <name type="scientific">Laceyella putida</name>
    <dbReference type="NCBI Taxonomy" id="110101"/>
    <lineage>
        <taxon>Bacteria</taxon>
        <taxon>Bacillati</taxon>
        <taxon>Bacillota</taxon>
        <taxon>Bacilli</taxon>
        <taxon>Bacillales</taxon>
        <taxon>Thermoactinomycetaceae</taxon>
        <taxon>Laceyella</taxon>
    </lineage>
</organism>
<accession>A0ABW2RQZ5</accession>
<name>A0ABW2RQZ5_9BACL</name>
<keyword evidence="2" id="KW-1185">Reference proteome</keyword>
<sequence>MENYHEWSVEQRVDRIDELQQKEENGTLTEEEFLELHELERITL</sequence>
<evidence type="ECO:0000313" key="2">
    <source>
        <dbReference type="Proteomes" id="UP001596500"/>
    </source>
</evidence>
<evidence type="ECO:0008006" key="3">
    <source>
        <dbReference type="Google" id="ProtNLM"/>
    </source>
</evidence>
<dbReference type="EMBL" id="JBHTBW010000087">
    <property type="protein sequence ID" value="MFC7443448.1"/>
    <property type="molecule type" value="Genomic_DNA"/>
</dbReference>
<proteinExistence type="predicted"/>
<dbReference type="Proteomes" id="UP001596500">
    <property type="component" value="Unassembled WGS sequence"/>
</dbReference>
<evidence type="ECO:0000313" key="1">
    <source>
        <dbReference type="EMBL" id="MFC7443448.1"/>
    </source>
</evidence>